<keyword evidence="1" id="KW-1133">Transmembrane helix</keyword>
<feature type="transmembrane region" description="Helical" evidence="1">
    <location>
        <begin position="12"/>
        <end position="32"/>
    </location>
</feature>
<keyword evidence="1" id="KW-0472">Membrane</keyword>
<dbReference type="AlphaFoldDB" id="A0A9D2BMV5"/>
<keyword evidence="1" id="KW-0812">Transmembrane</keyword>
<organism evidence="2 3">
    <name type="scientific">Candidatus Erysipelatoclostridium merdavium</name>
    <dbReference type="NCBI Taxonomy" id="2838566"/>
    <lineage>
        <taxon>Bacteria</taxon>
        <taxon>Bacillati</taxon>
        <taxon>Bacillota</taxon>
        <taxon>Erysipelotrichia</taxon>
        <taxon>Erysipelotrichales</taxon>
        <taxon>Erysipelotrichales incertae sedis</taxon>
    </lineage>
</organism>
<accession>A0A9D2BMV5</accession>
<dbReference type="EMBL" id="DXET01000255">
    <property type="protein sequence ID" value="HIX82570.1"/>
    <property type="molecule type" value="Genomic_DNA"/>
</dbReference>
<protein>
    <submittedName>
        <fullName evidence="2">Spore cortex biosynthesis protein YabQ</fullName>
    </submittedName>
</protein>
<feature type="transmembrane region" description="Helical" evidence="1">
    <location>
        <begin position="38"/>
        <end position="58"/>
    </location>
</feature>
<comment type="caution">
    <text evidence="2">The sequence shown here is derived from an EMBL/GenBank/DDBJ whole genome shotgun (WGS) entry which is preliminary data.</text>
</comment>
<reference evidence="2" key="2">
    <citation type="submission" date="2021-04" db="EMBL/GenBank/DDBJ databases">
        <authorList>
            <person name="Gilroy R."/>
        </authorList>
    </citation>
    <scope>NUCLEOTIDE SEQUENCE</scope>
    <source>
        <strain evidence="2">ChiGjej1B1-14440</strain>
    </source>
</reference>
<dbReference type="InterPro" id="IPR019074">
    <property type="entry name" value="YabQ"/>
</dbReference>
<sequence>MDLIKQLQGISYSLVFGFLFTFVYSLINRVFYKYHKSIFRYFIQIIVGIVFGYCYYLGLLVINNGVIRGYFIISLLVGYVLYLNYYSYYMFFVIEAIVKMLKYILSPIIFIFRKINGIIRRMKKVIRWLIKEKFSN</sequence>
<feature type="transmembrane region" description="Helical" evidence="1">
    <location>
        <begin position="88"/>
        <end position="112"/>
    </location>
</feature>
<name>A0A9D2BMV5_9FIRM</name>
<feature type="transmembrane region" description="Helical" evidence="1">
    <location>
        <begin position="65"/>
        <end position="82"/>
    </location>
</feature>
<dbReference type="Proteomes" id="UP000886724">
    <property type="component" value="Unassembled WGS sequence"/>
</dbReference>
<dbReference type="Pfam" id="PF09578">
    <property type="entry name" value="Spore_YabQ"/>
    <property type="match status" value="1"/>
</dbReference>
<evidence type="ECO:0000256" key="1">
    <source>
        <dbReference type="SAM" id="Phobius"/>
    </source>
</evidence>
<reference evidence="2" key="1">
    <citation type="journal article" date="2021" name="PeerJ">
        <title>Extensive microbial diversity within the chicken gut microbiome revealed by metagenomics and culture.</title>
        <authorList>
            <person name="Gilroy R."/>
            <person name="Ravi A."/>
            <person name="Getino M."/>
            <person name="Pursley I."/>
            <person name="Horton D.L."/>
            <person name="Alikhan N.F."/>
            <person name="Baker D."/>
            <person name="Gharbi K."/>
            <person name="Hall N."/>
            <person name="Watson M."/>
            <person name="Adriaenssens E.M."/>
            <person name="Foster-Nyarko E."/>
            <person name="Jarju S."/>
            <person name="Secka A."/>
            <person name="Antonio M."/>
            <person name="Oren A."/>
            <person name="Chaudhuri R.R."/>
            <person name="La Ragione R."/>
            <person name="Hildebrand F."/>
            <person name="Pallen M.J."/>
        </authorList>
    </citation>
    <scope>NUCLEOTIDE SEQUENCE</scope>
    <source>
        <strain evidence="2">ChiGjej1B1-14440</strain>
    </source>
</reference>
<dbReference type="NCBIfam" id="TIGR02893">
    <property type="entry name" value="spore_yabQ"/>
    <property type="match status" value="1"/>
</dbReference>
<proteinExistence type="predicted"/>
<evidence type="ECO:0000313" key="2">
    <source>
        <dbReference type="EMBL" id="HIX82570.1"/>
    </source>
</evidence>
<gene>
    <name evidence="2" type="ORF">H9980_11475</name>
</gene>
<evidence type="ECO:0000313" key="3">
    <source>
        <dbReference type="Proteomes" id="UP000886724"/>
    </source>
</evidence>